<dbReference type="EMBL" id="PJAF01000039">
    <property type="protein sequence ID" value="PKF67842.1"/>
    <property type="molecule type" value="Genomic_DNA"/>
</dbReference>
<feature type="domain" description="SGNH hydrolase-type esterase" evidence="2">
    <location>
        <begin position="71"/>
        <end position="316"/>
    </location>
</feature>
<dbReference type="AlphaFoldDB" id="A0A2N0X571"/>
<keyword evidence="1" id="KW-0732">Signal</keyword>
<reference evidence="3 4" key="1">
    <citation type="submission" date="2017-12" db="EMBL/GenBank/DDBJ databases">
        <title>Corynebacterium mastitidis 16-1433 Genome.</title>
        <authorList>
            <person name="Gulvik C.A."/>
        </authorList>
    </citation>
    <scope>NUCLEOTIDE SEQUENCE [LARGE SCALE GENOMIC DNA]</scope>
    <source>
        <strain evidence="3 4">16-1433</strain>
    </source>
</reference>
<comment type="caution">
    <text evidence="3">The sequence shown here is derived from an EMBL/GenBank/DDBJ whole genome shotgun (WGS) entry which is preliminary data.</text>
</comment>
<organism evidence="3 4">
    <name type="scientific">Corynebacterium mastitidis</name>
    <dbReference type="NCBI Taxonomy" id="161890"/>
    <lineage>
        <taxon>Bacteria</taxon>
        <taxon>Bacillati</taxon>
        <taxon>Actinomycetota</taxon>
        <taxon>Actinomycetes</taxon>
        <taxon>Mycobacteriales</taxon>
        <taxon>Corynebacteriaceae</taxon>
        <taxon>Corynebacterium</taxon>
    </lineage>
</organism>
<dbReference type="InterPro" id="IPR036514">
    <property type="entry name" value="SGNH_hydro_sf"/>
</dbReference>
<evidence type="ECO:0000256" key="1">
    <source>
        <dbReference type="SAM" id="SignalP"/>
    </source>
</evidence>
<dbReference type="SUPFAM" id="SSF52266">
    <property type="entry name" value="SGNH hydrolase"/>
    <property type="match status" value="1"/>
</dbReference>
<dbReference type="InterPro" id="IPR013830">
    <property type="entry name" value="SGNH_hydro"/>
</dbReference>
<sequence>MKRRVSIALATACAVAGMGLAGGGTALAQENQQPAAQFLGEVAKAQSPIPQPKVAAPAPVNPQANESYVSFGDSVAANPTVLDIMVTRAQRQGLDIQWPTIREGFCAQGINNFPAQVAQQTGLRLEDYSCGGATAYMEENPKSAIPHDTINDQVSKAISAGALDGRTKLVSVSIGVNDLWQPGNYENVGQERRNALYHENVTRALNRIKEAAPQAKVVMLGIPDQTDGANHTCATNLLGMVSHWYFPVVSYYQDELRNSQRAAAQATGSRFLDMVSEINLANDNNGCSTNPNRLSAAIFDDAPHQFTFHLTDAGHAYYANRLVQEYNS</sequence>
<evidence type="ECO:0000313" key="3">
    <source>
        <dbReference type="EMBL" id="PKF67842.1"/>
    </source>
</evidence>
<gene>
    <name evidence="3" type="ORF">CXB45_10160</name>
</gene>
<dbReference type="STRING" id="1121365.GCA_000375365_00566"/>
<evidence type="ECO:0000259" key="2">
    <source>
        <dbReference type="Pfam" id="PF13472"/>
    </source>
</evidence>
<evidence type="ECO:0000313" key="4">
    <source>
        <dbReference type="Proteomes" id="UP000233249"/>
    </source>
</evidence>
<proteinExistence type="predicted"/>
<feature type="signal peptide" evidence="1">
    <location>
        <begin position="1"/>
        <end position="28"/>
    </location>
</feature>
<dbReference type="Gene3D" id="3.40.50.1110">
    <property type="entry name" value="SGNH hydrolase"/>
    <property type="match status" value="1"/>
</dbReference>
<protein>
    <recommendedName>
        <fullName evidence="2">SGNH hydrolase-type esterase domain-containing protein</fullName>
    </recommendedName>
</protein>
<name>A0A2N0X571_9CORY</name>
<dbReference type="Pfam" id="PF13472">
    <property type="entry name" value="Lipase_GDSL_2"/>
    <property type="match status" value="1"/>
</dbReference>
<dbReference type="Proteomes" id="UP000233249">
    <property type="component" value="Unassembled WGS sequence"/>
</dbReference>
<accession>A0A2N0X571</accession>
<feature type="chain" id="PRO_5014670945" description="SGNH hydrolase-type esterase domain-containing protein" evidence="1">
    <location>
        <begin position="29"/>
        <end position="328"/>
    </location>
</feature>